<name>A0A0F9JCZ7_9ZZZZ</name>
<comment type="caution">
    <text evidence="1">The sequence shown here is derived from an EMBL/GenBank/DDBJ whole genome shotgun (WGS) entry which is preliminary data.</text>
</comment>
<dbReference type="EMBL" id="LAZR01016618">
    <property type="protein sequence ID" value="KKM03726.1"/>
    <property type="molecule type" value="Genomic_DNA"/>
</dbReference>
<gene>
    <name evidence="1" type="ORF">LCGC14_1771550</name>
</gene>
<sequence length="23" mass="2476">MTILLIMVLLIAALLLFGAEICT</sequence>
<accession>A0A0F9JCZ7</accession>
<evidence type="ECO:0000313" key="1">
    <source>
        <dbReference type="EMBL" id="KKM03726.1"/>
    </source>
</evidence>
<reference evidence="1" key="1">
    <citation type="journal article" date="2015" name="Nature">
        <title>Complex archaea that bridge the gap between prokaryotes and eukaryotes.</title>
        <authorList>
            <person name="Spang A."/>
            <person name="Saw J.H."/>
            <person name="Jorgensen S.L."/>
            <person name="Zaremba-Niedzwiedzka K."/>
            <person name="Martijn J."/>
            <person name="Lind A.E."/>
            <person name="van Eijk R."/>
            <person name="Schleper C."/>
            <person name="Guy L."/>
            <person name="Ettema T.J."/>
        </authorList>
    </citation>
    <scope>NUCLEOTIDE SEQUENCE</scope>
</reference>
<protein>
    <submittedName>
        <fullName evidence="1">Uncharacterized protein</fullName>
    </submittedName>
</protein>
<feature type="non-terminal residue" evidence="1">
    <location>
        <position position="23"/>
    </location>
</feature>
<proteinExistence type="predicted"/>
<organism evidence="1">
    <name type="scientific">marine sediment metagenome</name>
    <dbReference type="NCBI Taxonomy" id="412755"/>
    <lineage>
        <taxon>unclassified sequences</taxon>
        <taxon>metagenomes</taxon>
        <taxon>ecological metagenomes</taxon>
    </lineage>
</organism>
<dbReference type="AlphaFoldDB" id="A0A0F9JCZ7"/>